<gene>
    <name evidence="14" type="primary">nadB</name>
    <name evidence="14" type="ORF">ISU02_15570</name>
</gene>
<keyword evidence="15" id="KW-1185">Reference proteome</keyword>
<keyword evidence="7 12" id="KW-0662">Pyridine nucleotide biosynthesis</keyword>
<evidence type="ECO:0000259" key="13">
    <source>
        <dbReference type="Pfam" id="PF00890"/>
    </source>
</evidence>
<comment type="subcellular location">
    <subcellularLocation>
        <location evidence="12">Cytoplasm</location>
    </subcellularLocation>
</comment>
<comment type="catalytic activity">
    <reaction evidence="10">
        <text>L-aspartate + O2 = iminosuccinate + H2O2</text>
        <dbReference type="Rhea" id="RHEA:25876"/>
        <dbReference type="ChEBI" id="CHEBI:15379"/>
        <dbReference type="ChEBI" id="CHEBI:16240"/>
        <dbReference type="ChEBI" id="CHEBI:29991"/>
        <dbReference type="ChEBI" id="CHEBI:77875"/>
        <dbReference type="EC" id="1.4.3.16"/>
    </reaction>
    <physiologicalReaction direction="left-to-right" evidence="10">
        <dbReference type="Rhea" id="RHEA:25877"/>
    </physiologicalReaction>
</comment>
<evidence type="ECO:0000256" key="6">
    <source>
        <dbReference type="ARBA" id="ARBA00022630"/>
    </source>
</evidence>
<dbReference type="SUPFAM" id="SSF56425">
    <property type="entry name" value="Succinate dehydrogenase/fumarate reductase flavoprotein, catalytic domain"/>
    <property type="match status" value="1"/>
</dbReference>
<evidence type="ECO:0000256" key="7">
    <source>
        <dbReference type="ARBA" id="ARBA00022642"/>
    </source>
</evidence>
<dbReference type="Pfam" id="PF00890">
    <property type="entry name" value="FAD_binding_2"/>
    <property type="match status" value="1"/>
</dbReference>
<dbReference type="InterPro" id="IPR027477">
    <property type="entry name" value="Succ_DH/fumarate_Rdtase_cat_sf"/>
</dbReference>
<evidence type="ECO:0000256" key="8">
    <source>
        <dbReference type="ARBA" id="ARBA00022827"/>
    </source>
</evidence>
<sequence length="506" mass="56648">MKHRNEGDGLETYETDVVIIGAGIAGLYTALMLPKTMRIWIVSKADARETNSYLAQGGIAAAMIKAYDSPIMHYEDTLKSGHYTNNPLSVKILVEEAETNIHQLEAFGVHFDQDIKGQYLMGMEGAHRVARILRIGDHTGKSVMEVLIERVKAAQNIHWVDAFFGTALLVAEKKCFGVQGNLNRQCMRIFSKWTVLATGGIGHLYSYTSNAMGIDGSGIAMAMRAGAQTAHINLTQFHPTVFYTPNLEGRQFLISEAVRGEGAILRNQSGERFMMKYDERMELAPRDVVSAAIESEMALQSEPFVYLDVTHLSKSFLMNRFPVIYEFCSTQGISMEKDWIPVAPRLHYFMGGIKTDLVGKTSLDALFAVGECAHTGVHGMNRLASNSLLEAVVFGRRIAKAIEIMDTDNESQVERALSETIEIPEFDLSQAVLQGWMDTYMGINRDPVKLKKCYNQICELIQRPRETHRVDSEAISIETMSIYNALIMMKAMVYDALKEFDHNDKI</sequence>
<dbReference type="EMBL" id="JADKNH010000009">
    <property type="protein sequence ID" value="MBF4694529.1"/>
    <property type="molecule type" value="Genomic_DNA"/>
</dbReference>
<evidence type="ECO:0000256" key="11">
    <source>
        <dbReference type="NCBIfam" id="TIGR00551"/>
    </source>
</evidence>
<dbReference type="Gene3D" id="3.50.50.60">
    <property type="entry name" value="FAD/NAD(P)-binding domain"/>
    <property type="match status" value="1"/>
</dbReference>
<evidence type="ECO:0000256" key="9">
    <source>
        <dbReference type="ARBA" id="ARBA00023002"/>
    </source>
</evidence>
<evidence type="ECO:0000313" key="14">
    <source>
        <dbReference type="EMBL" id="MBF4694529.1"/>
    </source>
</evidence>
<name>A0ABR9ZVQ7_9FIRM</name>
<dbReference type="SUPFAM" id="SSF51905">
    <property type="entry name" value="FAD/NAD(P)-binding domain"/>
    <property type="match status" value="1"/>
</dbReference>
<dbReference type="PRINTS" id="PR00368">
    <property type="entry name" value="FADPNR"/>
</dbReference>
<comment type="function">
    <text evidence="12">Catalyzes the oxidation of L-aspartate to iminoaspartate.</text>
</comment>
<keyword evidence="6 12" id="KW-0285">Flavoprotein</keyword>
<reference evidence="14 15" key="1">
    <citation type="submission" date="2020-11" db="EMBL/GenBank/DDBJ databases">
        <title>Fusibacter basophilias sp. nov.</title>
        <authorList>
            <person name="Qiu D."/>
        </authorList>
    </citation>
    <scope>NUCLEOTIDE SEQUENCE [LARGE SCALE GENOMIC DNA]</scope>
    <source>
        <strain evidence="14 15">Q10-2</strain>
    </source>
</reference>
<dbReference type="Gene3D" id="3.90.700.10">
    <property type="entry name" value="Succinate dehydrogenase/fumarate reductase flavoprotein, catalytic domain"/>
    <property type="match status" value="1"/>
</dbReference>
<evidence type="ECO:0000256" key="12">
    <source>
        <dbReference type="RuleBase" id="RU362049"/>
    </source>
</evidence>
<evidence type="ECO:0000256" key="5">
    <source>
        <dbReference type="ARBA" id="ARBA00021901"/>
    </source>
</evidence>
<comment type="pathway">
    <text evidence="2 12">Cofactor biosynthesis; NAD(+) biosynthesis; iminoaspartate from L-aspartate (oxidase route): step 1/1.</text>
</comment>
<protein>
    <recommendedName>
        <fullName evidence="5 11">L-aspartate oxidase</fullName>
        <ecNumber evidence="4 11">1.4.3.16</ecNumber>
    </recommendedName>
</protein>
<keyword evidence="9 12" id="KW-0560">Oxidoreductase</keyword>
<evidence type="ECO:0000256" key="10">
    <source>
        <dbReference type="ARBA" id="ARBA00048305"/>
    </source>
</evidence>
<dbReference type="InterPro" id="IPR003953">
    <property type="entry name" value="FAD-dep_OxRdtase_2_FAD-bd"/>
</dbReference>
<dbReference type="EC" id="1.4.3.16" evidence="4 11"/>
<evidence type="ECO:0000256" key="4">
    <source>
        <dbReference type="ARBA" id="ARBA00012173"/>
    </source>
</evidence>
<comment type="similarity">
    <text evidence="3 12">Belongs to the FAD-dependent oxidoreductase 2 family. NadB subfamily.</text>
</comment>
<dbReference type="Proteomes" id="UP000614200">
    <property type="component" value="Unassembled WGS sequence"/>
</dbReference>
<evidence type="ECO:0000256" key="2">
    <source>
        <dbReference type="ARBA" id="ARBA00004950"/>
    </source>
</evidence>
<evidence type="ECO:0000313" key="15">
    <source>
        <dbReference type="Proteomes" id="UP000614200"/>
    </source>
</evidence>
<feature type="domain" description="FAD-dependent oxidoreductase 2 FAD-binding" evidence="13">
    <location>
        <begin position="16"/>
        <end position="388"/>
    </location>
</feature>
<dbReference type="PANTHER" id="PTHR42716:SF2">
    <property type="entry name" value="L-ASPARTATE OXIDASE, CHLOROPLASTIC"/>
    <property type="match status" value="1"/>
</dbReference>
<dbReference type="PANTHER" id="PTHR42716">
    <property type="entry name" value="L-ASPARTATE OXIDASE"/>
    <property type="match status" value="1"/>
</dbReference>
<dbReference type="InterPro" id="IPR005288">
    <property type="entry name" value="NadB"/>
</dbReference>
<evidence type="ECO:0000256" key="1">
    <source>
        <dbReference type="ARBA" id="ARBA00001974"/>
    </source>
</evidence>
<dbReference type="GO" id="GO:0008734">
    <property type="term" value="F:L-aspartate oxidase activity"/>
    <property type="evidence" value="ECO:0007669"/>
    <property type="project" value="UniProtKB-EC"/>
</dbReference>
<accession>A0ABR9ZVQ7</accession>
<organism evidence="14 15">
    <name type="scientific">Fusibacter ferrireducens</name>
    <dbReference type="NCBI Taxonomy" id="2785058"/>
    <lineage>
        <taxon>Bacteria</taxon>
        <taxon>Bacillati</taxon>
        <taxon>Bacillota</taxon>
        <taxon>Clostridia</taxon>
        <taxon>Eubacteriales</taxon>
        <taxon>Eubacteriales Family XII. Incertae Sedis</taxon>
        <taxon>Fusibacter</taxon>
    </lineage>
</organism>
<dbReference type="InterPro" id="IPR036188">
    <property type="entry name" value="FAD/NAD-bd_sf"/>
</dbReference>
<proteinExistence type="inferred from homology"/>
<comment type="caution">
    <text evidence="14">The sequence shown here is derived from an EMBL/GenBank/DDBJ whole genome shotgun (WGS) entry which is preliminary data.</text>
</comment>
<dbReference type="NCBIfam" id="TIGR00551">
    <property type="entry name" value="nadB"/>
    <property type="match status" value="1"/>
</dbReference>
<comment type="cofactor">
    <cofactor evidence="1 12">
        <name>FAD</name>
        <dbReference type="ChEBI" id="CHEBI:57692"/>
    </cofactor>
</comment>
<keyword evidence="8 12" id="KW-0274">FAD</keyword>
<evidence type="ECO:0000256" key="3">
    <source>
        <dbReference type="ARBA" id="ARBA00008562"/>
    </source>
</evidence>